<dbReference type="PANTHER" id="PTHR44051:SF19">
    <property type="entry name" value="DISULFIDE-BOND OXIDOREDUCTASE YFCG"/>
    <property type="match status" value="1"/>
</dbReference>
<dbReference type="PROSITE" id="PS50404">
    <property type="entry name" value="GST_NTER"/>
    <property type="match status" value="1"/>
</dbReference>
<dbReference type="SUPFAM" id="SSF52833">
    <property type="entry name" value="Thioredoxin-like"/>
    <property type="match status" value="1"/>
</dbReference>
<dbReference type="PANTHER" id="PTHR44051">
    <property type="entry name" value="GLUTATHIONE S-TRANSFERASE-RELATED"/>
    <property type="match status" value="1"/>
</dbReference>
<dbReference type="Gene3D" id="3.40.30.10">
    <property type="entry name" value="Glutaredoxin"/>
    <property type="match status" value="1"/>
</dbReference>
<dbReference type="Pfam" id="PF00043">
    <property type="entry name" value="GST_C"/>
    <property type="match status" value="1"/>
</dbReference>
<dbReference type="InterPro" id="IPR040079">
    <property type="entry name" value="Glutathione_S-Trfase"/>
</dbReference>
<dbReference type="OrthoDB" id="9810080at2"/>
<dbReference type="Gene3D" id="1.20.1050.10">
    <property type="match status" value="1"/>
</dbReference>
<keyword evidence="4" id="KW-1185">Reference proteome</keyword>
<proteinExistence type="inferred from homology"/>
<sequence length="212" mass="23907">MKLYGRKTSINVQKVRWLLGELGAAHDLEEMGGAFGGLDTAEFGAMNPNRLVPVLKDGDLVLWESNAILRYLARNYAGGRFEGGSAAEIAQADMWMEWFQSQAYPQIITIFYQTVRLPRAERDPAVRDAAVQRLNVAWEMLDGHLQGRSFLVGDQLTLGDIVIGASLYRYFTMEFERPSLPALEAYYDRLQQRPAYGDGIMVSYESLRAKES</sequence>
<organism evidence="3 4">
    <name type="scientific">Pseudooceanicola algae</name>
    <dbReference type="NCBI Taxonomy" id="1537215"/>
    <lineage>
        <taxon>Bacteria</taxon>
        <taxon>Pseudomonadati</taxon>
        <taxon>Pseudomonadota</taxon>
        <taxon>Alphaproteobacteria</taxon>
        <taxon>Rhodobacterales</taxon>
        <taxon>Paracoccaceae</taxon>
        <taxon>Pseudooceanicola</taxon>
    </lineage>
</organism>
<dbReference type="EMBL" id="CP060436">
    <property type="protein sequence ID" value="QPM90490.1"/>
    <property type="molecule type" value="Genomic_DNA"/>
</dbReference>
<reference evidence="3 4" key="1">
    <citation type="submission" date="2020-08" db="EMBL/GenBank/DDBJ databases">
        <title>Genome sequence of Rhodobacteraceae bacterium Lw-13e.</title>
        <authorList>
            <person name="Poehlein A."/>
            <person name="Wolter L."/>
            <person name="Daniel R."/>
            <person name="Brinkhoff T."/>
        </authorList>
    </citation>
    <scope>NUCLEOTIDE SEQUENCE [LARGE SCALE GENOMIC DNA]</scope>
    <source>
        <strain evidence="3 4">Lw-13e</strain>
    </source>
</reference>
<dbReference type="SUPFAM" id="SSF47616">
    <property type="entry name" value="GST C-terminal domain-like"/>
    <property type="match status" value="1"/>
</dbReference>
<dbReference type="InterPro" id="IPR010987">
    <property type="entry name" value="Glutathione-S-Trfase_C-like"/>
</dbReference>
<dbReference type="PROSITE" id="PS50405">
    <property type="entry name" value="GST_CTER"/>
    <property type="match status" value="1"/>
</dbReference>
<gene>
    <name evidence="3" type="primary">gstB</name>
    <name evidence="3" type="ORF">PSAL_017290</name>
</gene>
<dbReference type="InterPro" id="IPR004046">
    <property type="entry name" value="GST_C"/>
</dbReference>
<evidence type="ECO:0000256" key="1">
    <source>
        <dbReference type="ARBA" id="ARBA00007409"/>
    </source>
</evidence>
<dbReference type="Proteomes" id="UP000283786">
    <property type="component" value="Chromosome"/>
</dbReference>
<dbReference type="SFLD" id="SFLDS00019">
    <property type="entry name" value="Glutathione_Transferase_(cytos"/>
    <property type="match status" value="1"/>
</dbReference>
<dbReference type="InterPro" id="IPR004045">
    <property type="entry name" value="Glutathione_S-Trfase_N"/>
</dbReference>
<dbReference type="Pfam" id="PF13417">
    <property type="entry name" value="GST_N_3"/>
    <property type="match status" value="1"/>
</dbReference>
<dbReference type="KEGG" id="palw:PSAL_017290"/>
<dbReference type="SFLD" id="SFLDG00358">
    <property type="entry name" value="Main_(cytGST)"/>
    <property type="match status" value="1"/>
</dbReference>
<dbReference type="InterPro" id="IPR036282">
    <property type="entry name" value="Glutathione-S-Trfase_C_sf"/>
</dbReference>
<dbReference type="CDD" id="cd03047">
    <property type="entry name" value="GST_N_2"/>
    <property type="match status" value="1"/>
</dbReference>
<evidence type="ECO:0000313" key="3">
    <source>
        <dbReference type="EMBL" id="QPM90490.1"/>
    </source>
</evidence>
<evidence type="ECO:0000313" key="4">
    <source>
        <dbReference type="Proteomes" id="UP000283786"/>
    </source>
</evidence>
<dbReference type="SFLD" id="SFLDG01150">
    <property type="entry name" value="Main.1:_Beta-like"/>
    <property type="match status" value="1"/>
</dbReference>
<name>A0A418SHG3_9RHOB</name>
<dbReference type="GO" id="GO:0004364">
    <property type="term" value="F:glutathione transferase activity"/>
    <property type="evidence" value="ECO:0007669"/>
    <property type="project" value="UniProtKB-EC"/>
</dbReference>
<accession>A0A418SHG3</accession>
<dbReference type="InterPro" id="IPR036249">
    <property type="entry name" value="Thioredoxin-like_sf"/>
</dbReference>
<protein>
    <submittedName>
        <fullName evidence="3">Glutathione S-transferase GstB</fullName>
        <ecNumber evidence="3">2.5.1.18</ecNumber>
    </submittedName>
</protein>
<dbReference type="EC" id="2.5.1.18" evidence="3"/>
<dbReference type="RefSeq" id="WP_119839020.1">
    <property type="nucleotide sequence ID" value="NZ_CP060436.1"/>
</dbReference>
<dbReference type="FunFam" id="3.40.30.10:FF:000039">
    <property type="entry name" value="Glutathione S-transferase domain"/>
    <property type="match status" value="1"/>
</dbReference>
<comment type="similarity">
    <text evidence="1">Belongs to the GST superfamily.</text>
</comment>
<evidence type="ECO:0000256" key="2">
    <source>
        <dbReference type="ARBA" id="ARBA00022679"/>
    </source>
</evidence>
<keyword evidence="2 3" id="KW-0808">Transferase</keyword>
<dbReference type="AlphaFoldDB" id="A0A418SHG3"/>